<dbReference type="GO" id="GO:0006777">
    <property type="term" value="P:Mo-molybdopterin cofactor biosynthetic process"/>
    <property type="evidence" value="ECO:0007669"/>
    <property type="project" value="UniProtKB-UniRule"/>
</dbReference>
<dbReference type="Pfam" id="PF00994">
    <property type="entry name" value="MoCF_biosynth"/>
    <property type="match status" value="1"/>
</dbReference>
<keyword evidence="6 8" id="KW-0808">Transferase</keyword>
<dbReference type="GO" id="GO:0061599">
    <property type="term" value="F:molybdopterin molybdotransferase activity"/>
    <property type="evidence" value="ECO:0007669"/>
    <property type="project" value="UniProtKB-UniRule"/>
</dbReference>
<proteinExistence type="inferred from homology"/>
<gene>
    <name evidence="8" type="ORF">SAMN02745157_2846</name>
</gene>
<evidence type="ECO:0000256" key="3">
    <source>
        <dbReference type="ARBA" id="ARBA00010763"/>
    </source>
</evidence>
<keyword evidence="9" id="KW-1185">Reference proteome</keyword>
<dbReference type="Pfam" id="PF03453">
    <property type="entry name" value="MoeA_N"/>
    <property type="match status" value="1"/>
</dbReference>
<evidence type="ECO:0000256" key="4">
    <source>
        <dbReference type="ARBA" id="ARBA00023150"/>
    </source>
</evidence>
<dbReference type="CDD" id="cd00887">
    <property type="entry name" value="MoeA"/>
    <property type="match status" value="1"/>
</dbReference>
<dbReference type="Gene3D" id="2.40.340.10">
    <property type="entry name" value="MoeA, C-terminal, domain IV"/>
    <property type="match status" value="1"/>
</dbReference>
<dbReference type="UniPathway" id="UPA00344"/>
<sequence length="418" mass="43841">MRWIEDQCAAQASSPISSALDLMADCARIVESEVIPIQAASGRISAAAVESHMALPRFSQSAMDGYGFHRADVAAKVTGSFPIVGRVHAGGVPPGAMDRGTAIRLLTGAAVPPEVGAVVMEERVQRSGETVELQHPVRLGDNVRCRGEDVGLHDVVLPPRKRIDPRHVALLAATGYRTVEVVRRIKVGLLSTGNELTEAGQPLSATSVFDSNRPMLMSLLSQPHVELTDLDLIGDDLDSYAAYLHDRHQSLDVIVTTGGVSGSDADYTVRAVEMAGGQSQRIALAVKPGKPFAFGRLGACSVVSLPGNPMAALIGALLFVRPLLLTMSGVPQAPRPGIAAQASAPFVHRPRRTEFVPAIEVGSSTSGIPLIRPVSGAGSARLMSLSLADGLAVIPAGETDIVPGASLLFHRFGSDFSL</sequence>
<dbReference type="SUPFAM" id="SSF63867">
    <property type="entry name" value="MoeA C-terminal domain-like"/>
    <property type="match status" value="1"/>
</dbReference>
<dbReference type="GO" id="GO:0005829">
    <property type="term" value="C:cytosol"/>
    <property type="evidence" value="ECO:0007669"/>
    <property type="project" value="TreeGrafter"/>
</dbReference>
<dbReference type="Pfam" id="PF03454">
    <property type="entry name" value="MoeA_C"/>
    <property type="match status" value="1"/>
</dbReference>
<dbReference type="SUPFAM" id="SSF53218">
    <property type="entry name" value="Molybdenum cofactor biosynthesis proteins"/>
    <property type="match status" value="1"/>
</dbReference>
<dbReference type="InterPro" id="IPR038987">
    <property type="entry name" value="MoeA-like"/>
</dbReference>
<evidence type="ECO:0000313" key="9">
    <source>
        <dbReference type="Proteomes" id="UP000184485"/>
    </source>
</evidence>
<evidence type="ECO:0000313" key="8">
    <source>
        <dbReference type="EMBL" id="SHF72414.1"/>
    </source>
</evidence>
<dbReference type="Gene3D" id="3.90.105.10">
    <property type="entry name" value="Molybdopterin biosynthesis moea protein, domain 2"/>
    <property type="match status" value="1"/>
</dbReference>
<name>A0A1M5DZV7_9HYPH</name>
<dbReference type="InterPro" id="IPR036688">
    <property type="entry name" value="MoeA_C_domain_IV_sf"/>
</dbReference>
<comment type="function">
    <text evidence="1 6">Catalyzes the insertion of molybdate into adenylated molybdopterin with the concomitant release of AMP.</text>
</comment>
<feature type="domain" description="MoaB/Mog" evidence="7">
    <location>
        <begin position="188"/>
        <end position="326"/>
    </location>
</feature>
<evidence type="ECO:0000259" key="7">
    <source>
        <dbReference type="SMART" id="SM00852"/>
    </source>
</evidence>
<evidence type="ECO:0000256" key="1">
    <source>
        <dbReference type="ARBA" id="ARBA00002901"/>
    </source>
</evidence>
<dbReference type="EC" id="2.10.1.1" evidence="6"/>
<dbReference type="Gene3D" id="2.170.190.11">
    <property type="entry name" value="Molybdopterin biosynthesis moea protein, domain 3"/>
    <property type="match status" value="1"/>
</dbReference>
<keyword evidence="4 6" id="KW-0501">Molybdenum cofactor biosynthesis</keyword>
<comment type="cofactor">
    <cofactor evidence="6">
        <name>Mg(2+)</name>
        <dbReference type="ChEBI" id="CHEBI:18420"/>
    </cofactor>
</comment>
<reference evidence="8 9" key="1">
    <citation type="submission" date="2016-11" db="EMBL/GenBank/DDBJ databases">
        <authorList>
            <person name="Jaros S."/>
            <person name="Januszkiewicz K."/>
            <person name="Wedrychowicz H."/>
        </authorList>
    </citation>
    <scope>NUCLEOTIDE SEQUENCE [LARGE SCALE GENOMIC DNA]</scope>
    <source>
        <strain evidence="8 9">DSM 19436</strain>
    </source>
</reference>
<dbReference type="InterPro" id="IPR036135">
    <property type="entry name" value="MoeA_linker/N_sf"/>
</dbReference>
<dbReference type="SUPFAM" id="SSF63882">
    <property type="entry name" value="MoeA N-terminal region -like"/>
    <property type="match status" value="1"/>
</dbReference>
<dbReference type="PROSITE" id="PS01079">
    <property type="entry name" value="MOCF_BIOSYNTHESIS_2"/>
    <property type="match status" value="1"/>
</dbReference>
<keyword evidence="6" id="KW-0500">Molybdenum</keyword>
<comment type="pathway">
    <text evidence="2 6">Cofactor biosynthesis; molybdopterin biosynthesis.</text>
</comment>
<evidence type="ECO:0000256" key="6">
    <source>
        <dbReference type="RuleBase" id="RU365090"/>
    </source>
</evidence>
<dbReference type="InterPro" id="IPR005110">
    <property type="entry name" value="MoeA_linker/N"/>
</dbReference>
<accession>A0A1M5DZV7</accession>
<protein>
    <recommendedName>
        <fullName evidence="6">Molybdopterin molybdenumtransferase</fullName>
        <ecNumber evidence="6">2.10.1.1</ecNumber>
    </recommendedName>
</protein>
<dbReference type="RefSeq" id="WP_073053734.1">
    <property type="nucleotide sequence ID" value="NZ_FQUP01000002.1"/>
</dbReference>
<keyword evidence="6" id="KW-0479">Metal-binding</keyword>
<dbReference type="NCBIfam" id="NF045515">
    <property type="entry name" value="Glp_gephyrin"/>
    <property type="match status" value="1"/>
</dbReference>
<dbReference type="AlphaFoldDB" id="A0A1M5DZV7"/>
<dbReference type="InterPro" id="IPR001453">
    <property type="entry name" value="MoaB/Mog_dom"/>
</dbReference>
<evidence type="ECO:0000256" key="2">
    <source>
        <dbReference type="ARBA" id="ARBA00005046"/>
    </source>
</evidence>
<dbReference type="InterPro" id="IPR005111">
    <property type="entry name" value="MoeA_C_domain_IV"/>
</dbReference>
<keyword evidence="6" id="KW-0460">Magnesium</keyword>
<comment type="catalytic activity">
    <reaction evidence="5">
        <text>adenylyl-molybdopterin + molybdate = Mo-molybdopterin + AMP + H(+)</text>
        <dbReference type="Rhea" id="RHEA:35047"/>
        <dbReference type="ChEBI" id="CHEBI:15378"/>
        <dbReference type="ChEBI" id="CHEBI:36264"/>
        <dbReference type="ChEBI" id="CHEBI:62727"/>
        <dbReference type="ChEBI" id="CHEBI:71302"/>
        <dbReference type="ChEBI" id="CHEBI:456215"/>
        <dbReference type="EC" id="2.10.1.1"/>
    </reaction>
</comment>
<dbReference type="EMBL" id="FQUP01000002">
    <property type="protein sequence ID" value="SHF72414.1"/>
    <property type="molecule type" value="Genomic_DNA"/>
</dbReference>
<comment type="similarity">
    <text evidence="3 6">Belongs to the MoeA family.</text>
</comment>
<dbReference type="PANTHER" id="PTHR10192:SF5">
    <property type="entry name" value="GEPHYRIN"/>
    <property type="match status" value="1"/>
</dbReference>
<dbReference type="PANTHER" id="PTHR10192">
    <property type="entry name" value="MOLYBDOPTERIN BIOSYNTHESIS PROTEIN"/>
    <property type="match status" value="1"/>
</dbReference>
<dbReference type="Gene3D" id="3.40.980.10">
    <property type="entry name" value="MoaB/Mog-like domain"/>
    <property type="match status" value="1"/>
</dbReference>
<dbReference type="InterPro" id="IPR008284">
    <property type="entry name" value="MoCF_biosynth_CS"/>
</dbReference>
<dbReference type="STRING" id="1122133.SAMN02745157_2846"/>
<dbReference type="GO" id="GO:0046872">
    <property type="term" value="F:metal ion binding"/>
    <property type="evidence" value="ECO:0007669"/>
    <property type="project" value="UniProtKB-UniRule"/>
</dbReference>
<dbReference type="SMART" id="SM00852">
    <property type="entry name" value="MoCF_biosynth"/>
    <property type="match status" value="1"/>
</dbReference>
<evidence type="ECO:0000256" key="5">
    <source>
        <dbReference type="ARBA" id="ARBA00047317"/>
    </source>
</evidence>
<organism evidence="8 9">
    <name type="scientific">Kaistia soli DSM 19436</name>
    <dbReference type="NCBI Taxonomy" id="1122133"/>
    <lineage>
        <taxon>Bacteria</taxon>
        <taxon>Pseudomonadati</taxon>
        <taxon>Pseudomonadota</taxon>
        <taxon>Alphaproteobacteria</taxon>
        <taxon>Hyphomicrobiales</taxon>
        <taxon>Kaistiaceae</taxon>
        <taxon>Kaistia</taxon>
    </lineage>
</organism>
<dbReference type="InterPro" id="IPR036425">
    <property type="entry name" value="MoaB/Mog-like_dom_sf"/>
</dbReference>
<dbReference type="Proteomes" id="UP000184485">
    <property type="component" value="Unassembled WGS sequence"/>
</dbReference>